<dbReference type="SUPFAM" id="SSF52540">
    <property type="entry name" value="P-loop containing nucleoside triphosphate hydrolases"/>
    <property type="match status" value="1"/>
</dbReference>
<evidence type="ECO:0000313" key="2">
    <source>
        <dbReference type="EMBL" id="ACA90458.1"/>
    </source>
</evidence>
<dbReference type="InterPro" id="IPR027417">
    <property type="entry name" value="P-loop_NTPase"/>
</dbReference>
<reference evidence="3" key="1">
    <citation type="submission" date="2008-02" db="EMBL/GenBank/DDBJ databases">
        <title>Complete sequence of chromosome 1 of Burkholderia cenocepacia MC0-3.</title>
        <authorList>
            <person name="Copeland A."/>
            <person name="Lucas S."/>
            <person name="Lapidus A."/>
            <person name="Barry K."/>
            <person name="Bruce D."/>
            <person name="Goodwin L."/>
            <person name="Glavina del Rio T."/>
            <person name="Dalin E."/>
            <person name="Tice H."/>
            <person name="Pitluck S."/>
            <person name="Chain P."/>
            <person name="Malfatti S."/>
            <person name="Shin M."/>
            <person name="Vergez L."/>
            <person name="Schmutz J."/>
            <person name="Larimer F."/>
            <person name="Land M."/>
            <person name="Hauser L."/>
            <person name="Kyrpides N."/>
            <person name="Mikhailova N."/>
            <person name="Tiedje J."/>
            <person name="Richardson P."/>
        </authorList>
    </citation>
    <scope>NUCLEOTIDE SEQUENCE [LARGE SCALE GENOMIC DNA]</scope>
    <source>
        <strain evidence="3">MC0-3</strain>
    </source>
</reference>
<dbReference type="Gene3D" id="3.40.50.300">
    <property type="entry name" value="P-loop containing nucleotide triphosphate hydrolases"/>
    <property type="match status" value="1"/>
</dbReference>
<dbReference type="KEGG" id="bcm:Bcenmc03_1283"/>
<name>B1JZG5_BURO0</name>
<dbReference type="HOGENOM" id="CLU_039599_0_0_4"/>
<feature type="domain" description="AAA+ ATPase" evidence="1">
    <location>
        <begin position="60"/>
        <end position="233"/>
    </location>
</feature>
<evidence type="ECO:0000313" key="3">
    <source>
        <dbReference type="Proteomes" id="UP000002169"/>
    </source>
</evidence>
<proteinExistence type="predicted"/>
<dbReference type="AlphaFoldDB" id="B1JZG5"/>
<protein>
    <submittedName>
        <fullName evidence="2">AAA ATPase</fullName>
    </submittedName>
</protein>
<accession>B1JZG5</accession>
<dbReference type="Pfam" id="PF13481">
    <property type="entry name" value="AAA_25"/>
    <property type="match status" value="1"/>
</dbReference>
<dbReference type="InterPro" id="IPR003593">
    <property type="entry name" value="AAA+_ATPase"/>
</dbReference>
<gene>
    <name evidence="2" type="ordered locus">Bcenmc03_1283</name>
</gene>
<organism evidence="2 3">
    <name type="scientific">Burkholderia orbicola (strain MC0-3)</name>
    <dbReference type="NCBI Taxonomy" id="406425"/>
    <lineage>
        <taxon>Bacteria</taxon>
        <taxon>Pseudomonadati</taxon>
        <taxon>Pseudomonadota</taxon>
        <taxon>Betaproteobacteria</taxon>
        <taxon>Burkholderiales</taxon>
        <taxon>Burkholderiaceae</taxon>
        <taxon>Burkholderia</taxon>
        <taxon>Burkholderia cepacia complex</taxon>
        <taxon>Burkholderia orbicola</taxon>
    </lineage>
</organism>
<dbReference type="EMBL" id="CP000958">
    <property type="protein sequence ID" value="ACA90458.1"/>
    <property type="molecule type" value="Genomic_DNA"/>
</dbReference>
<evidence type="ECO:0000259" key="1">
    <source>
        <dbReference type="SMART" id="SM00382"/>
    </source>
</evidence>
<dbReference type="RefSeq" id="WP_012328243.1">
    <property type="nucleotide sequence ID" value="NC_010508.1"/>
</dbReference>
<dbReference type="Proteomes" id="UP000002169">
    <property type="component" value="Chromosome 1"/>
</dbReference>
<dbReference type="SMART" id="SM00382">
    <property type="entry name" value="AAA"/>
    <property type="match status" value="1"/>
</dbReference>
<sequence>MTVQAKNEDLDAFRRAFHELEQKNGRPRPPVKQPSMVNVLRASDIVPERIHWLWPDWLPAGKLSILAGDAGTGKTTLALALAATVTTGGRWPDGTHCEQPGNVVIWSGEDNPADTLVPRLIAAGADCDRCFFVDGVTEGNKRRAFDPAIDMLQLASLISDLGGASLLIVDPIVSAVTGNMDKANDVRRSLQSLVDIASAHDCAVLGITHFTKGSAGSSPLHRVTGSQAFGALARMVLVAGKTENGVDRAMTRAKSNIAPDGGGVTYTVELTEIVGGIPASRTLWGSVIEGSAREILGEMEYRENDEGGERADAEYFLRDMLANGPLPAKRIFAEANNAGFSQITIKRAKKALGVESRKEGMEGVWKWALLAEGDHPSSKGIKSENVIPFEKQ</sequence>